<comment type="caution">
    <text evidence="1">The sequence shown here is derived from an EMBL/GenBank/DDBJ whole genome shotgun (WGS) entry which is preliminary data.</text>
</comment>
<dbReference type="RefSeq" id="WP_255132714.1">
    <property type="nucleotide sequence ID" value="NZ_JANDBC010000001.1"/>
</dbReference>
<protein>
    <submittedName>
        <fullName evidence="1">Uncharacterized protein</fullName>
    </submittedName>
</protein>
<accession>A0A9X2L1E2</accession>
<evidence type="ECO:0000313" key="1">
    <source>
        <dbReference type="EMBL" id="MCP9290543.1"/>
    </source>
</evidence>
<reference evidence="1" key="1">
    <citation type="submission" date="2022-06" db="EMBL/GenBank/DDBJ databases">
        <title>Gracilimonas sp. CAU 1638 isolated from sea sediment.</title>
        <authorList>
            <person name="Kim W."/>
        </authorList>
    </citation>
    <scope>NUCLEOTIDE SEQUENCE</scope>
    <source>
        <strain evidence="1">CAU 1638</strain>
    </source>
</reference>
<proteinExistence type="predicted"/>
<organism evidence="1 2">
    <name type="scientific">Gracilimonas sediminicola</name>
    <dbReference type="NCBI Taxonomy" id="2952158"/>
    <lineage>
        <taxon>Bacteria</taxon>
        <taxon>Pseudomonadati</taxon>
        <taxon>Balneolota</taxon>
        <taxon>Balneolia</taxon>
        <taxon>Balneolales</taxon>
        <taxon>Balneolaceae</taxon>
        <taxon>Gracilimonas</taxon>
    </lineage>
</organism>
<sequence>MNRISKEILAELDGQDKEELEEKGFKSGDVGTIDFIKQDGTRQMFPYSQLITTWTEKSDEHNLIKLFFSTHHVSLKGFNLSTLYELIRQQNLEILIARDERYLNTSKDSQPYVIGIEIEWKGEKE</sequence>
<dbReference type="EMBL" id="JANDBC010000001">
    <property type="protein sequence ID" value="MCP9290543.1"/>
    <property type="molecule type" value="Genomic_DNA"/>
</dbReference>
<gene>
    <name evidence="1" type="ORF">NM125_02975</name>
</gene>
<evidence type="ECO:0000313" key="2">
    <source>
        <dbReference type="Proteomes" id="UP001139125"/>
    </source>
</evidence>
<dbReference type="AlphaFoldDB" id="A0A9X2L1E2"/>
<name>A0A9X2L1E2_9BACT</name>
<dbReference type="Proteomes" id="UP001139125">
    <property type="component" value="Unassembled WGS sequence"/>
</dbReference>
<keyword evidence="2" id="KW-1185">Reference proteome</keyword>